<keyword evidence="6 7" id="KW-0315">Glutamine amidotransferase</keyword>
<keyword evidence="11" id="KW-1185">Reference proteome</keyword>
<feature type="domain" description="CobQ/CobB/MinD/ParA nucleotide binding" evidence="8">
    <location>
        <begin position="6"/>
        <end position="190"/>
    </location>
</feature>
<evidence type="ECO:0000256" key="5">
    <source>
        <dbReference type="ARBA" id="ARBA00022842"/>
    </source>
</evidence>
<dbReference type="InterPro" id="IPR004484">
    <property type="entry name" value="CbiA/CobB_synth"/>
</dbReference>
<protein>
    <recommendedName>
        <fullName evidence="7">Cobyrinate a,c-diamide synthase</fullName>
        <ecNumber evidence="7">6.3.5.11</ecNumber>
    </recommendedName>
    <alternativeName>
        <fullName evidence="7">Cobyrinic acid a,c-diamide synthetase</fullName>
    </alternativeName>
</protein>
<dbReference type="Gene3D" id="3.40.50.880">
    <property type="match status" value="1"/>
</dbReference>
<dbReference type="Proteomes" id="UP001597541">
    <property type="component" value="Unassembled WGS sequence"/>
</dbReference>
<evidence type="ECO:0000256" key="1">
    <source>
        <dbReference type="ARBA" id="ARBA00001946"/>
    </source>
</evidence>
<evidence type="ECO:0000256" key="6">
    <source>
        <dbReference type="ARBA" id="ARBA00022962"/>
    </source>
</evidence>
<dbReference type="NCBIfam" id="TIGR00379">
    <property type="entry name" value="cobB"/>
    <property type="match status" value="1"/>
</dbReference>
<evidence type="ECO:0000259" key="9">
    <source>
        <dbReference type="Pfam" id="PF07685"/>
    </source>
</evidence>
<evidence type="ECO:0000256" key="2">
    <source>
        <dbReference type="ARBA" id="ARBA00022598"/>
    </source>
</evidence>
<keyword evidence="2 7" id="KW-0436">Ligase</keyword>
<dbReference type="Pfam" id="PF07685">
    <property type="entry name" value="GATase_3"/>
    <property type="match status" value="1"/>
</dbReference>
<dbReference type="Pfam" id="PF01656">
    <property type="entry name" value="CbiA"/>
    <property type="match status" value="1"/>
</dbReference>
<comment type="catalytic activity">
    <reaction evidence="7">
        <text>cob(II)yrinate + 2 L-glutamine + 2 ATP + 2 H2O = cob(II)yrinate a,c diamide + 2 L-glutamate + 2 ADP + 2 phosphate + 2 H(+)</text>
        <dbReference type="Rhea" id="RHEA:26289"/>
        <dbReference type="ChEBI" id="CHEBI:15377"/>
        <dbReference type="ChEBI" id="CHEBI:15378"/>
        <dbReference type="ChEBI" id="CHEBI:29985"/>
        <dbReference type="ChEBI" id="CHEBI:30616"/>
        <dbReference type="ChEBI" id="CHEBI:43474"/>
        <dbReference type="ChEBI" id="CHEBI:58359"/>
        <dbReference type="ChEBI" id="CHEBI:58537"/>
        <dbReference type="ChEBI" id="CHEBI:58894"/>
        <dbReference type="ChEBI" id="CHEBI:456216"/>
        <dbReference type="EC" id="6.3.5.11"/>
    </reaction>
</comment>
<dbReference type="InterPro" id="IPR002586">
    <property type="entry name" value="CobQ/CobB/MinD/ParA_Nub-bd_dom"/>
</dbReference>
<dbReference type="InterPro" id="IPR027417">
    <property type="entry name" value="P-loop_NTPase"/>
</dbReference>
<sequence length="462" mass="50638">MQTKRILIAGTGSGAGKTTVTIGLMAAYQRLGYTVQGFKCGPDYIDPTYHSAVTGRSSRNLDSWMCQPHTVKEIFKNAIQDADVAIIEGVMGLFDGKSPQNNEGSSAEIALITETPVLLVVDCEGVARSAAAIVKGFQHFHPELQIAGVIANRVGGAGHYGLIKTAIEQECGIPALGYLERDGTLLMPERHLGLIPSIERGELAPFFQLLADTISNTFDLQGIENVMAVNPIEIQHLLFPGPSAKRKVTIAVAKDEAFSFYYPENLELLEQYGAEIVYFSPLRGELVPDDIEGLYIGGGFPEEYAAALSQQEAVHESVRKAISSGVLTFGECGGFMYLTGEIIALNGERYPMAGVIPGRVRMQDKLSGFGYRYISGRDRNFLLGPADQAKGHEYHYSTFEPDGEWRPAYETKGFLDPQLEGYLSSNVVAGYTHIHFASHPELADRWVKACERLKLDRSIYKQ</sequence>
<feature type="site" description="Increases nucleophilicity of active site Cys" evidence="7">
    <location>
        <position position="433"/>
    </location>
</feature>
<evidence type="ECO:0000313" key="10">
    <source>
        <dbReference type="EMBL" id="MFD2615655.1"/>
    </source>
</evidence>
<accession>A0ABW5PLH5</accession>
<dbReference type="HAMAP" id="MF_00027">
    <property type="entry name" value="CobB_CbiA"/>
    <property type="match status" value="1"/>
</dbReference>
<evidence type="ECO:0000259" key="8">
    <source>
        <dbReference type="Pfam" id="PF01656"/>
    </source>
</evidence>
<comment type="domain">
    <text evidence="7">Comprises of two domains. The C-terminal domain contains the binding site for glutamine and catalyzes the hydrolysis of this substrate to glutamate and ammonia. The N-terminal domain is anticipated to bind ATP and cobyrinate and catalyzes the ultimate synthesis of the diamide product. The ammonia produced via the glutaminase domain is probably translocated to the adjacent domain via a molecular tunnel, where it reacts with an activated intermediate.</text>
</comment>
<feature type="domain" description="CobB/CobQ-like glutamine amidotransferase" evidence="9">
    <location>
        <begin position="249"/>
        <end position="439"/>
    </location>
</feature>
<keyword evidence="5 7" id="KW-0460">Magnesium</keyword>
<keyword evidence="7" id="KW-0169">Cobalamin biosynthesis</keyword>
<evidence type="ECO:0000256" key="3">
    <source>
        <dbReference type="ARBA" id="ARBA00022741"/>
    </source>
</evidence>
<comment type="pathway">
    <text evidence="7">Cofactor biosynthesis; adenosylcobalamin biosynthesis; cob(II)yrinate a,c-diamide from sirohydrochlorin (anaerobic route): step 10/10.</text>
</comment>
<dbReference type="EC" id="6.3.5.11" evidence="7"/>
<name>A0ABW5PLH5_9BACL</name>
<comment type="cofactor">
    <cofactor evidence="1 7">
        <name>Mg(2+)</name>
        <dbReference type="ChEBI" id="CHEBI:18420"/>
    </cofactor>
</comment>
<dbReference type="SUPFAM" id="SSF52540">
    <property type="entry name" value="P-loop containing nucleoside triphosphate hydrolases"/>
    <property type="match status" value="1"/>
</dbReference>
<dbReference type="InterPro" id="IPR011698">
    <property type="entry name" value="GATase_3"/>
</dbReference>
<evidence type="ECO:0000313" key="11">
    <source>
        <dbReference type="Proteomes" id="UP001597541"/>
    </source>
</evidence>
<dbReference type="PANTHER" id="PTHR43873:SF1">
    <property type="entry name" value="COBYRINATE A,C-DIAMIDE SYNTHASE"/>
    <property type="match status" value="1"/>
</dbReference>
<feature type="active site" description="Nucleophile" evidence="7">
    <location>
        <position position="332"/>
    </location>
</feature>
<comment type="similarity">
    <text evidence="7">Belongs to the CobB/CbiA family.</text>
</comment>
<comment type="function">
    <text evidence="7">Catalyzes the ATP-dependent amidation of the two carboxylate groups at positions a and c of cobyrinate, using either L-glutamine or ammonia as the nitrogen source.</text>
</comment>
<organism evidence="10 11">
    <name type="scientific">Paenibacillus gansuensis</name>
    <dbReference type="NCBI Taxonomy" id="306542"/>
    <lineage>
        <taxon>Bacteria</taxon>
        <taxon>Bacillati</taxon>
        <taxon>Bacillota</taxon>
        <taxon>Bacilli</taxon>
        <taxon>Bacillales</taxon>
        <taxon>Paenibacillaceae</taxon>
        <taxon>Paenibacillus</taxon>
    </lineage>
</organism>
<reference evidence="11" key="1">
    <citation type="journal article" date="2019" name="Int. J. Syst. Evol. Microbiol.">
        <title>The Global Catalogue of Microorganisms (GCM) 10K type strain sequencing project: providing services to taxonomists for standard genome sequencing and annotation.</title>
        <authorList>
            <consortium name="The Broad Institute Genomics Platform"/>
            <consortium name="The Broad Institute Genome Sequencing Center for Infectious Disease"/>
            <person name="Wu L."/>
            <person name="Ma J."/>
        </authorList>
    </citation>
    <scope>NUCLEOTIDE SEQUENCE [LARGE SCALE GENOMIC DNA]</scope>
    <source>
        <strain evidence="11">KCTC 3950</strain>
    </source>
</reference>
<dbReference type="InterPro" id="IPR029062">
    <property type="entry name" value="Class_I_gatase-like"/>
</dbReference>
<dbReference type="PANTHER" id="PTHR43873">
    <property type="entry name" value="COBYRINATE A,C-DIAMIDE SYNTHASE"/>
    <property type="match status" value="1"/>
</dbReference>
<dbReference type="CDD" id="cd05388">
    <property type="entry name" value="CobB_N"/>
    <property type="match status" value="1"/>
</dbReference>
<keyword evidence="3 7" id="KW-0547">Nucleotide-binding</keyword>
<evidence type="ECO:0000256" key="4">
    <source>
        <dbReference type="ARBA" id="ARBA00022840"/>
    </source>
</evidence>
<comment type="miscellaneous">
    <text evidence="7">The a and c carboxylates of cobyrinate are activated for nucleophilic attack via formation of a phosphorylated intermediate by ATP. CbiA catalyzes first the amidation of the c-carboxylate, and then that of the a-carboxylate.</text>
</comment>
<evidence type="ECO:0000256" key="7">
    <source>
        <dbReference type="HAMAP-Rule" id="MF_00027"/>
    </source>
</evidence>
<keyword evidence="4 7" id="KW-0067">ATP-binding</keyword>
<dbReference type="PROSITE" id="PS51274">
    <property type="entry name" value="GATASE_COBBQ"/>
    <property type="match status" value="1"/>
</dbReference>
<comment type="caution">
    <text evidence="10">The sequence shown here is derived from an EMBL/GenBank/DDBJ whole genome shotgun (WGS) entry which is preliminary data.</text>
</comment>
<dbReference type="NCBIfam" id="NF002204">
    <property type="entry name" value="PRK01077.1"/>
    <property type="match status" value="1"/>
</dbReference>
<dbReference type="RefSeq" id="WP_377607751.1">
    <property type="nucleotide sequence ID" value="NZ_JBHUME010000020.1"/>
</dbReference>
<dbReference type="EMBL" id="JBHUME010000020">
    <property type="protein sequence ID" value="MFD2615655.1"/>
    <property type="molecule type" value="Genomic_DNA"/>
</dbReference>
<dbReference type="CDD" id="cd03130">
    <property type="entry name" value="GATase1_CobB"/>
    <property type="match status" value="1"/>
</dbReference>
<dbReference type="SUPFAM" id="SSF52317">
    <property type="entry name" value="Class I glutamine amidotransferase-like"/>
    <property type="match status" value="1"/>
</dbReference>
<proteinExistence type="inferred from homology"/>
<gene>
    <name evidence="7" type="primary">cbiA</name>
    <name evidence="10" type="ORF">ACFSUF_24925</name>
</gene>
<dbReference type="Gene3D" id="3.40.50.300">
    <property type="entry name" value="P-loop containing nucleotide triphosphate hydrolases"/>
    <property type="match status" value="2"/>
</dbReference>